<accession>A0ACB8RHR7</accession>
<keyword evidence="2" id="KW-1185">Reference proteome</keyword>
<evidence type="ECO:0000313" key="1">
    <source>
        <dbReference type="EMBL" id="KAI0043186.1"/>
    </source>
</evidence>
<dbReference type="EMBL" id="MU276029">
    <property type="protein sequence ID" value="KAI0043186.1"/>
    <property type="molecule type" value="Genomic_DNA"/>
</dbReference>
<evidence type="ECO:0000313" key="2">
    <source>
        <dbReference type="Proteomes" id="UP000814033"/>
    </source>
</evidence>
<dbReference type="Proteomes" id="UP000814033">
    <property type="component" value="Unassembled WGS sequence"/>
</dbReference>
<organism evidence="1 2">
    <name type="scientific">Auriscalpium vulgare</name>
    <dbReference type="NCBI Taxonomy" id="40419"/>
    <lineage>
        <taxon>Eukaryota</taxon>
        <taxon>Fungi</taxon>
        <taxon>Dikarya</taxon>
        <taxon>Basidiomycota</taxon>
        <taxon>Agaricomycotina</taxon>
        <taxon>Agaricomycetes</taxon>
        <taxon>Russulales</taxon>
        <taxon>Auriscalpiaceae</taxon>
        <taxon>Auriscalpium</taxon>
    </lineage>
</organism>
<proteinExistence type="predicted"/>
<gene>
    <name evidence="1" type="ORF">FA95DRAFT_1498976</name>
</gene>
<sequence>GAKLWTRVPYALAHEMDFVSGIAEIEADTFDEPPPRNKWEAFWQWIVSLAAPVVYDED</sequence>
<feature type="non-terminal residue" evidence="1">
    <location>
        <position position="1"/>
    </location>
</feature>
<reference evidence="1" key="1">
    <citation type="submission" date="2021-02" db="EMBL/GenBank/DDBJ databases">
        <authorList>
            <consortium name="DOE Joint Genome Institute"/>
            <person name="Ahrendt S."/>
            <person name="Looney B.P."/>
            <person name="Miyauchi S."/>
            <person name="Morin E."/>
            <person name="Drula E."/>
            <person name="Courty P.E."/>
            <person name="Chicoki N."/>
            <person name="Fauchery L."/>
            <person name="Kohler A."/>
            <person name="Kuo A."/>
            <person name="Labutti K."/>
            <person name="Pangilinan J."/>
            <person name="Lipzen A."/>
            <person name="Riley R."/>
            <person name="Andreopoulos W."/>
            <person name="He G."/>
            <person name="Johnson J."/>
            <person name="Barry K.W."/>
            <person name="Grigoriev I.V."/>
            <person name="Nagy L."/>
            <person name="Hibbett D."/>
            <person name="Henrissat B."/>
            <person name="Matheny P.B."/>
            <person name="Labbe J."/>
            <person name="Martin F."/>
        </authorList>
    </citation>
    <scope>NUCLEOTIDE SEQUENCE</scope>
    <source>
        <strain evidence="1">FP105234-sp</strain>
    </source>
</reference>
<comment type="caution">
    <text evidence="1">The sequence shown here is derived from an EMBL/GenBank/DDBJ whole genome shotgun (WGS) entry which is preliminary data.</text>
</comment>
<protein>
    <submittedName>
        <fullName evidence="1">Uncharacterized protein</fullName>
    </submittedName>
</protein>
<name>A0ACB8RHR7_9AGAM</name>
<reference evidence="1" key="2">
    <citation type="journal article" date="2022" name="New Phytol.">
        <title>Evolutionary transition to the ectomycorrhizal habit in the genomes of a hyperdiverse lineage of mushroom-forming fungi.</title>
        <authorList>
            <person name="Looney B."/>
            <person name="Miyauchi S."/>
            <person name="Morin E."/>
            <person name="Drula E."/>
            <person name="Courty P.E."/>
            <person name="Kohler A."/>
            <person name="Kuo A."/>
            <person name="LaButti K."/>
            <person name="Pangilinan J."/>
            <person name="Lipzen A."/>
            <person name="Riley R."/>
            <person name="Andreopoulos W."/>
            <person name="He G."/>
            <person name="Johnson J."/>
            <person name="Nolan M."/>
            <person name="Tritt A."/>
            <person name="Barry K.W."/>
            <person name="Grigoriev I.V."/>
            <person name="Nagy L.G."/>
            <person name="Hibbett D."/>
            <person name="Henrissat B."/>
            <person name="Matheny P.B."/>
            <person name="Labbe J."/>
            <person name="Martin F.M."/>
        </authorList>
    </citation>
    <scope>NUCLEOTIDE SEQUENCE</scope>
    <source>
        <strain evidence="1">FP105234-sp</strain>
    </source>
</reference>